<keyword evidence="9 12" id="KW-0456">Lyase</keyword>
<reference evidence="14" key="1">
    <citation type="journal article" date="2016" name="Nat. Commun.">
        <title>Genome analysis of three Pneumocystis species reveals adaptation mechanisms to life exclusively in mammalian hosts.</title>
        <authorList>
            <person name="Ma L."/>
            <person name="Chen Z."/>
            <person name="Huang D.W."/>
            <person name="Kutty G."/>
            <person name="Ishihara M."/>
            <person name="Wang H."/>
            <person name="Abouelleil A."/>
            <person name="Bishop L."/>
            <person name="Davey E."/>
            <person name="Deng R."/>
            <person name="Deng X."/>
            <person name="Fan L."/>
            <person name="Fantoni G."/>
            <person name="Fitzgerald M."/>
            <person name="Gogineni E."/>
            <person name="Goldberg J.M."/>
            <person name="Handley G."/>
            <person name="Hu X."/>
            <person name="Huber C."/>
            <person name="Jiao X."/>
            <person name="Jones K."/>
            <person name="Levin J.Z."/>
            <person name="Liu Y."/>
            <person name="Macdonald P."/>
            <person name="Melnikov A."/>
            <person name="Raley C."/>
            <person name="Sassi M."/>
            <person name="Sherman B.T."/>
            <person name="Song X."/>
            <person name="Sykes S."/>
            <person name="Tran B."/>
            <person name="Walsh L."/>
            <person name="Xia Y."/>
            <person name="Yang J."/>
            <person name="Young S."/>
            <person name="Zeng Q."/>
            <person name="Zheng X."/>
            <person name="Stephens R."/>
            <person name="Nusbaum C."/>
            <person name="Birren B.W."/>
            <person name="Azadi P."/>
            <person name="Lempicki R.A."/>
            <person name="Cuomo C.A."/>
            <person name="Kovacs J.A."/>
        </authorList>
    </citation>
    <scope>NUCLEOTIDE SEQUENCE [LARGE SCALE GENOMIC DNA]</scope>
    <source>
        <strain evidence="14">B123</strain>
    </source>
</reference>
<evidence type="ECO:0000256" key="9">
    <source>
        <dbReference type="ARBA" id="ARBA00023239"/>
    </source>
</evidence>
<dbReference type="EMBL" id="AFWA02000002">
    <property type="protein sequence ID" value="EMR11002.1"/>
    <property type="molecule type" value="Genomic_DNA"/>
</dbReference>
<protein>
    <recommendedName>
        <fullName evidence="12">Phosphatidylserine decarboxylase proenzyme 1, mitochondrial</fullName>
        <ecNumber evidence="12">4.1.1.65</ecNumber>
    </recommendedName>
    <component>
        <recommendedName>
            <fullName evidence="12">Phosphatidylserine decarboxylase 1 beta chain</fullName>
        </recommendedName>
    </component>
    <component>
        <recommendedName>
            <fullName evidence="12">Phosphatidylserine decarboxylase 1 alpha chain</fullName>
        </recommendedName>
    </component>
</protein>
<dbReference type="PANTHER" id="PTHR10067">
    <property type="entry name" value="PHOSPHATIDYLSERINE DECARBOXYLASE"/>
    <property type="match status" value="1"/>
</dbReference>
<organism evidence="13 14">
    <name type="scientific">Pneumocystis murina (strain B123)</name>
    <name type="common">Mouse pneumocystis pneumonia agent</name>
    <name type="synonym">Pneumocystis carinii f. sp. muris</name>
    <dbReference type="NCBI Taxonomy" id="1069680"/>
    <lineage>
        <taxon>Eukaryota</taxon>
        <taxon>Fungi</taxon>
        <taxon>Dikarya</taxon>
        <taxon>Ascomycota</taxon>
        <taxon>Taphrinomycotina</taxon>
        <taxon>Pneumocystomycetes</taxon>
        <taxon>Pneumocystaceae</taxon>
        <taxon>Pneumocystis</taxon>
    </lineage>
</organism>
<keyword evidence="3 12" id="KW-0812">Transmembrane</keyword>
<accession>M7NUL7</accession>
<keyword evidence="5 12" id="KW-1133">Transmembrane helix</keyword>
<keyword evidence="8 12" id="KW-0594">Phospholipid biosynthesis</keyword>
<evidence type="ECO:0000313" key="13">
    <source>
        <dbReference type="EMBL" id="EMR11002.1"/>
    </source>
</evidence>
<dbReference type="STRING" id="1069680.M7NUL7"/>
<evidence type="ECO:0000256" key="4">
    <source>
        <dbReference type="ARBA" id="ARBA00022793"/>
    </source>
</evidence>
<evidence type="ECO:0000256" key="2">
    <source>
        <dbReference type="ARBA" id="ARBA00022516"/>
    </source>
</evidence>
<dbReference type="HAMAP" id="MF_03208">
    <property type="entry name" value="PS_decarb_PSD_B_type1_euk"/>
    <property type="match status" value="1"/>
</dbReference>
<proteinExistence type="inferred from homology"/>
<keyword evidence="2 12" id="KW-0444">Lipid biosynthesis</keyword>
<sequence>MFVCQKKKSKIMGSCLANRYYKRLVTVRPIVRCWSKISSGQSRILSILYSSRRFVCSKEGSNELWASRLDEGWNYTKIQWYSIPLTVGIVYVAFAHYRNSKKKYKTEDVLENSGTRLSDDIHVCGFWQFYILKSLPLKALSRIWGKCSEITLPVWLRVPAFKLYAWVFGCNLYEMAEQDLRKVKNFSEFFYRELKPGVREIDNDALIVSPADGKVLHFGLVEGRRIEQVKGLSYSLDALIGDSSTLSNNGIVFDKNFIKASEQEMHFSETNGISHSHALYNENEKKYGFHVNIDTNKIENDIILGYDIMDRLKEGNRLYFAVIYLSPGDYHRFHSPTNWVVEKRRYFSGELYSVSPYFARRITNLFILNERVVLLGQYRYGFMSMIPVGATNVGSIRIDFDKDFRTNVVEKSTPKGTYTEATYFAFSDFLKGYPLRIGQQMGGFNFGSTIILIFEAPQDFEFLVSEGSRILMGQCLGRVNSKV</sequence>
<feature type="site" description="Cleavage (non-hydrolytic); by autocatalysis" evidence="12">
    <location>
        <begin position="447"/>
        <end position="448"/>
    </location>
</feature>
<comment type="subcellular location">
    <molecule>Phosphatidylserine decarboxylase 1 beta chain</molecule>
    <subcellularLocation>
        <location evidence="12">Mitochondrion inner membrane</location>
        <topology evidence="12">Single-pass membrane protein</topology>
        <orientation evidence="12">Intermembrane side</orientation>
    </subcellularLocation>
</comment>
<feature type="topological domain" description="Mitochondrial matrix" evidence="12">
    <location>
        <begin position="1"/>
        <end position="80"/>
    </location>
</feature>
<feature type="active site" description="Charge relay system; for autoendoproteolytic cleavage activity" evidence="12">
    <location>
        <position position="448"/>
    </location>
</feature>
<keyword evidence="12" id="KW-0496">Mitochondrion</keyword>
<feature type="chain" id="PRO_5023297209" description="Phosphatidylserine decarboxylase 1 beta chain" evidence="12">
    <location>
        <begin position="1"/>
        <end position="447"/>
    </location>
</feature>
<dbReference type="GO" id="GO:0005743">
    <property type="term" value="C:mitochondrial inner membrane"/>
    <property type="evidence" value="ECO:0007669"/>
    <property type="project" value="UniProtKB-SubCell"/>
</dbReference>
<evidence type="ECO:0000313" key="14">
    <source>
        <dbReference type="Proteomes" id="UP000011958"/>
    </source>
</evidence>
<comment type="function">
    <text evidence="12">Catalyzes the formation of phosphatidylethanolamine (PtdEtn) from phosphatidylserine (PtdSer). Plays a central role in phospholipid metabolism and in the interorganelle trafficking of phosphatidylserine.</text>
</comment>
<feature type="modified residue" description="Pyruvic acid (Ser); by autocatalysis" evidence="12">
    <location>
        <position position="448"/>
    </location>
</feature>
<feature type="topological domain" description="Mitochondrial intermembrane" evidence="12">
    <location>
        <begin position="100"/>
        <end position="483"/>
    </location>
</feature>
<feature type="active site" description="Schiff-base intermediate with substrate; via pyruvic acid; for decarboxylase activity" evidence="12">
    <location>
        <position position="448"/>
    </location>
</feature>
<evidence type="ECO:0000256" key="11">
    <source>
        <dbReference type="ARBA" id="ARBA00023317"/>
    </source>
</evidence>
<dbReference type="VEuPathDB" id="FungiDB:PNEG_00603"/>
<dbReference type="EC" id="4.1.1.65" evidence="12"/>
<dbReference type="OrthoDB" id="4330at2759"/>
<dbReference type="eggNOG" id="KOG2420">
    <property type="taxonomic scope" value="Eukaryota"/>
</dbReference>
<dbReference type="HOGENOM" id="CLU_029061_1_1_1"/>
<dbReference type="NCBIfam" id="TIGR00163">
    <property type="entry name" value="PS_decarb"/>
    <property type="match status" value="1"/>
</dbReference>
<keyword evidence="7 12" id="KW-0472">Membrane</keyword>
<feature type="chain" id="PRO_5023297208" description="Phosphatidylserine decarboxylase 1 alpha chain" evidence="12">
    <location>
        <begin position="448"/>
        <end position="483"/>
    </location>
</feature>
<keyword evidence="4 12" id="KW-0210">Decarboxylase</keyword>
<dbReference type="InterPro" id="IPR003817">
    <property type="entry name" value="PS_Dcarbxylase"/>
</dbReference>
<evidence type="ECO:0000256" key="6">
    <source>
        <dbReference type="ARBA" id="ARBA00023098"/>
    </source>
</evidence>
<evidence type="ECO:0000256" key="5">
    <source>
        <dbReference type="ARBA" id="ARBA00022989"/>
    </source>
</evidence>
<dbReference type="OMA" id="HSPASWV"/>
<comment type="pathway">
    <text evidence="1">Lipid metabolism.</text>
</comment>
<comment type="caution">
    <text evidence="13">The sequence shown here is derived from an EMBL/GenBank/DDBJ whole genome shotgun (WGS) entry which is preliminary data.</text>
</comment>
<comment type="cofactor">
    <cofactor evidence="12">
        <name>pyruvate</name>
        <dbReference type="ChEBI" id="CHEBI:15361"/>
    </cofactor>
    <text evidence="12">Binds 1 pyruvoyl group covalently per subunit.</text>
</comment>
<dbReference type="Proteomes" id="UP000011958">
    <property type="component" value="Unassembled WGS sequence"/>
</dbReference>
<dbReference type="PANTHER" id="PTHR10067:SF6">
    <property type="entry name" value="PHOSPHATIDYLSERINE DECARBOXYLASE PROENZYME, MITOCHONDRIAL"/>
    <property type="match status" value="1"/>
</dbReference>
<dbReference type="GO" id="GO:0016540">
    <property type="term" value="P:protein autoprocessing"/>
    <property type="evidence" value="ECO:0007669"/>
    <property type="project" value="UniProtKB-UniRule"/>
</dbReference>
<keyword evidence="10 12" id="KW-1208">Phospholipid metabolism</keyword>
<feature type="active site" description="Charge relay system; for autoendoproteolytic cleavage activity" evidence="12">
    <location>
        <position position="212"/>
    </location>
</feature>
<name>M7NUL7_PNEMU</name>
<comment type="catalytic activity">
    <reaction evidence="12">
        <text>a 1,2-diacyl-sn-glycero-3-phospho-L-serine + H(+) = a 1,2-diacyl-sn-glycero-3-phosphoethanolamine + CO2</text>
        <dbReference type="Rhea" id="RHEA:20828"/>
        <dbReference type="ChEBI" id="CHEBI:15378"/>
        <dbReference type="ChEBI" id="CHEBI:16526"/>
        <dbReference type="ChEBI" id="CHEBI:57262"/>
        <dbReference type="ChEBI" id="CHEBI:64612"/>
        <dbReference type="EC" id="4.1.1.65"/>
    </reaction>
</comment>
<comment type="subunit">
    <text evidence="12">Heterodimer of a large membrane-associated beta subunit and a small pyruvoyl-containing alpha subunit.</text>
</comment>
<dbReference type="RefSeq" id="XP_007872500.1">
    <property type="nucleotide sequence ID" value="XM_007874309.1"/>
</dbReference>
<evidence type="ECO:0000256" key="3">
    <source>
        <dbReference type="ARBA" id="ARBA00022692"/>
    </source>
</evidence>
<dbReference type="GO" id="GO:0004609">
    <property type="term" value="F:phosphatidylserine decarboxylase activity"/>
    <property type="evidence" value="ECO:0007669"/>
    <property type="project" value="UniProtKB-UniRule"/>
</dbReference>
<evidence type="ECO:0000256" key="8">
    <source>
        <dbReference type="ARBA" id="ARBA00023209"/>
    </source>
</evidence>
<keyword evidence="11 12" id="KW-0670">Pyruvate</keyword>
<comment type="subcellular location">
    <molecule>Phosphatidylserine decarboxylase 1 alpha chain</molecule>
    <subcellularLocation>
        <location evidence="12">Mitochondrion inner membrane</location>
        <topology evidence="12">Peripheral membrane protein</topology>
        <orientation evidence="12">Intermembrane side</orientation>
    </subcellularLocation>
    <text evidence="12">Anchored to the mitochondrial inner membrane through its interaction with the integral membrane beta chain.</text>
</comment>
<dbReference type="UniPathway" id="UPA00558">
    <property type="reaction ID" value="UER00616"/>
</dbReference>
<dbReference type="GO" id="GO:0006646">
    <property type="term" value="P:phosphatidylethanolamine biosynthetic process"/>
    <property type="evidence" value="ECO:0007669"/>
    <property type="project" value="UniProtKB-UniRule"/>
</dbReference>
<evidence type="ECO:0000256" key="12">
    <source>
        <dbReference type="HAMAP-Rule" id="MF_03208"/>
    </source>
</evidence>
<evidence type="ECO:0000256" key="10">
    <source>
        <dbReference type="ARBA" id="ARBA00023264"/>
    </source>
</evidence>
<comment type="pathway">
    <text evidence="12">Phospholipid metabolism; phosphatidylethanolamine biosynthesis; phosphatidylethanolamine from CDP-diacylglycerol: step 2/2.</text>
</comment>
<comment type="similarity">
    <text evidence="12">Belongs to the phosphatidylserine decarboxylase family. PSD-B subfamily. Eukaryotic type I sub-subfamily.</text>
</comment>
<gene>
    <name evidence="12" type="primary">PSD1</name>
    <name evidence="13" type="ORF">PNEG_00603</name>
</gene>
<keyword evidence="12" id="KW-0999">Mitochondrion inner membrane</keyword>
<keyword evidence="6 12" id="KW-0443">Lipid metabolism</keyword>
<dbReference type="InterPro" id="IPR033661">
    <property type="entry name" value="PSD_type1_euk"/>
</dbReference>
<dbReference type="Pfam" id="PF02666">
    <property type="entry name" value="PS_Dcarbxylase"/>
    <property type="match status" value="2"/>
</dbReference>
<feature type="active site" description="Charge relay system; for autoendoproteolytic cleavage activity" evidence="12">
    <location>
        <position position="334"/>
    </location>
</feature>
<dbReference type="InterPro" id="IPR033177">
    <property type="entry name" value="PSD-B"/>
</dbReference>
<keyword evidence="12" id="KW-0865">Zymogen</keyword>
<evidence type="ECO:0000256" key="7">
    <source>
        <dbReference type="ARBA" id="ARBA00023136"/>
    </source>
</evidence>
<keyword evidence="14" id="KW-1185">Reference proteome</keyword>
<dbReference type="AlphaFoldDB" id="M7NUL7"/>
<dbReference type="GeneID" id="19894301"/>
<evidence type="ECO:0000256" key="1">
    <source>
        <dbReference type="ARBA" id="ARBA00005189"/>
    </source>
</evidence>
<comment type="PTM">
    <text evidence="12">Is synthesized initially as an inactive proenzyme. Formation of the active enzyme involves a self-maturation process in which the active site pyruvoyl group is generated from an internal serine residue via an autocatalytic post-translational modification. Two non-identical subunits are generated from the proenzyme in this reaction, and the pyruvate is formed at the N-terminus of the alpha chain, which is derived from the carboxyl end of the proenzyme. The autoendoproteolytic cleavage occurs by a canonical serine protease mechanism, in which the side chain hydroxyl group of the serine supplies its oxygen atom to form the C-terminus of the beta chain, while the remainder of the serine residue undergoes an oxidative deamination to produce ammonia and the pyruvoyl prosthetic group on the alpha chain. During this reaction, the Ser that is part of the protease active site of the proenzyme becomes the pyruvoyl prosthetic group, which constitutes an essential element of the active site of the mature decarboxylase.</text>
</comment>